<evidence type="ECO:0000313" key="3">
    <source>
        <dbReference type="Proteomes" id="UP001500929"/>
    </source>
</evidence>
<organism evidence="2 3">
    <name type="scientific">Herbiconiux moechotypicola</name>
    <dbReference type="NCBI Taxonomy" id="637393"/>
    <lineage>
        <taxon>Bacteria</taxon>
        <taxon>Bacillati</taxon>
        <taxon>Actinomycetota</taxon>
        <taxon>Actinomycetes</taxon>
        <taxon>Micrococcales</taxon>
        <taxon>Microbacteriaceae</taxon>
        <taxon>Herbiconiux</taxon>
    </lineage>
</organism>
<accession>A0ABP5QFN4</accession>
<keyword evidence="1" id="KW-1133">Transmembrane helix</keyword>
<keyword evidence="3" id="KW-1185">Reference proteome</keyword>
<comment type="caution">
    <text evidence="2">The sequence shown here is derived from an EMBL/GenBank/DDBJ whole genome shotgun (WGS) entry which is preliminary data.</text>
</comment>
<proteinExistence type="predicted"/>
<feature type="transmembrane region" description="Helical" evidence="1">
    <location>
        <begin position="22"/>
        <end position="45"/>
    </location>
</feature>
<name>A0ABP5QFN4_9MICO</name>
<evidence type="ECO:0000313" key="2">
    <source>
        <dbReference type="EMBL" id="GAA2231821.1"/>
    </source>
</evidence>
<protein>
    <submittedName>
        <fullName evidence="2">Uncharacterized protein</fullName>
    </submittedName>
</protein>
<sequence>MSDDLDDDRPTGFMGRLGRARALTWIVIIGLVALSIGAISFVIVLQSSL</sequence>
<evidence type="ECO:0000256" key="1">
    <source>
        <dbReference type="SAM" id="Phobius"/>
    </source>
</evidence>
<keyword evidence="1" id="KW-0472">Membrane</keyword>
<dbReference type="EMBL" id="BAAAQY010000004">
    <property type="protein sequence ID" value="GAA2231821.1"/>
    <property type="molecule type" value="Genomic_DNA"/>
</dbReference>
<gene>
    <name evidence="2" type="ORF">GCM10009851_16020</name>
</gene>
<reference evidence="3" key="1">
    <citation type="journal article" date="2019" name="Int. J. Syst. Evol. Microbiol.">
        <title>The Global Catalogue of Microorganisms (GCM) 10K type strain sequencing project: providing services to taxonomists for standard genome sequencing and annotation.</title>
        <authorList>
            <consortium name="The Broad Institute Genomics Platform"/>
            <consortium name="The Broad Institute Genome Sequencing Center for Infectious Disease"/>
            <person name="Wu L."/>
            <person name="Ma J."/>
        </authorList>
    </citation>
    <scope>NUCLEOTIDE SEQUENCE [LARGE SCALE GENOMIC DNA]</scope>
    <source>
        <strain evidence="3">JCM 16117</strain>
    </source>
</reference>
<keyword evidence="1" id="KW-0812">Transmembrane</keyword>
<dbReference type="Proteomes" id="UP001500929">
    <property type="component" value="Unassembled WGS sequence"/>
</dbReference>
<dbReference type="RefSeq" id="WP_259479100.1">
    <property type="nucleotide sequence ID" value="NZ_BAAAQY010000004.1"/>
</dbReference>